<protein>
    <recommendedName>
        <fullName evidence="13">Polyketide synthase</fullName>
    </recommendedName>
</protein>
<dbReference type="InterPro" id="IPR020841">
    <property type="entry name" value="PKS_Beta-ketoAc_synthase_dom"/>
</dbReference>
<feature type="region of interest" description="N-terminal hotdog fold" evidence="6">
    <location>
        <begin position="966"/>
        <end position="1099"/>
    </location>
</feature>
<keyword evidence="1" id="KW-0596">Phosphopantetheine</keyword>
<dbReference type="Gene3D" id="3.40.47.10">
    <property type="match status" value="1"/>
</dbReference>
<dbReference type="InterPro" id="IPR036291">
    <property type="entry name" value="NAD(P)-bd_dom_sf"/>
</dbReference>
<dbReference type="Pfam" id="PF14765">
    <property type="entry name" value="PS-DH"/>
    <property type="match status" value="1"/>
</dbReference>
<dbReference type="PROSITE" id="PS52004">
    <property type="entry name" value="KS3_2"/>
    <property type="match status" value="1"/>
</dbReference>
<dbReference type="CDD" id="cd02440">
    <property type="entry name" value="AdoMet_MTases"/>
    <property type="match status" value="1"/>
</dbReference>
<evidence type="ECO:0000313" key="11">
    <source>
        <dbReference type="EMBL" id="KAL2834693.1"/>
    </source>
</evidence>
<dbReference type="PROSITE" id="PS52019">
    <property type="entry name" value="PKS_MFAS_DH"/>
    <property type="match status" value="1"/>
</dbReference>
<dbReference type="InterPro" id="IPR016036">
    <property type="entry name" value="Malonyl_transacylase_ACP-bd"/>
</dbReference>
<dbReference type="InterPro" id="IPR049900">
    <property type="entry name" value="PKS_mFAS_DH"/>
</dbReference>
<dbReference type="SUPFAM" id="SSF47336">
    <property type="entry name" value="ACP-like"/>
    <property type="match status" value="1"/>
</dbReference>
<evidence type="ECO:0000256" key="1">
    <source>
        <dbReference type="ARBA" id="ARBA00022450"/>
    </source>
</evidence>
<reference evidence="11 12" key="1">
    <citation type="submission" date="2024-07" db="EMBL/GenBank/DDBJ databases">
        <title>Section-level genome sequencing and comparative genomics of Aspergillus sections Usti and Cavernicolus.</title>
        <authorList>
            <consortium name="Lawrence Berkeley National Laboratory"/>
            <person name="Nybo J.L."/>
            <person name="Vesth T.C."/>
            <person name="Theobald S."/>
            <person name="Frisvad J.C."/>
            <person name="Larsen T.O."/>
            <person name="Kjaerboelling I."/>
            <person name="Rothschild-Mancinelli K."/>
            <person name="Lyhne E.K."/>
            <person name="Kogle M.E."/>
            <person name="Barry K."/>
            <person name="Clum A."/>
            <person name="Na H."/>
            <person name="Ledsgaard L."/>
            <person name="Lin J."/>
            <person name="Lipzen A."/>
            <person name="Kuo A."/>
            <person name="Riley R."/>
            <person name="Mondo S."/>
            <person name="Labutti K."/>
            <person name="Haridas S."/>
            <person name="Pangalinan J."/>
            <person name="Salamov A.A."/>
            <person name="Simmons B.A."/>
            <person name="Magnuson J.K."/>
            <person name="Chen J."/>
            <person name="Drula E."/>
            <person name="Henrissat B."/>
            <person name="Wiebenga A."/>
            <person name="Lubbers R.J."/>
            <person name="Gomes A.C."/>
            <person name="Makela M.R."/>
            <person name="Stajich J."/>
            <person name="Grigoriev I.V."/>
            <person name="Mortensen U.H."/>
            <person name="De Vries R.P."/>
            <person name="Baker S.E."/>
            <person name="Andersen M.R."/>
        </authorList>
    </citation>
    <scope>NUCLEOTIDE SEQUENCE [LARGE SCALE GENOMIC DNA]</scope>
    <source>
        <strain evidence="11 12">CBS 123904</strain>
    </source>
</reference>
<dbReference type="Pfam" id="PF08659">
    <property type="entry name" value="KR"/>
    <property type="match status" value="1"/>
</dbReference>
<evidence type="ECO:0000259" key="8">
    <source>
        <dbReference type="PROSITE" id="PS50075"/>
    </source>
</evidence>
<dbReference type="Gene3D" id="1.10.1200.10">
    <property type="entry name" value="ACP-like"/>
    <property type="match status" value="1"/>
</dbReference>
<dbReference type="InterPro" id="IPR049552">
    <property type="entry name" value="PKS_DH_N"/>
</dbReference>
<dbReference type="InterPro" id="IPR029063">
    <property type="entry name" value="SAM-dependent_MTases_sf"/>
</dbReference>
<comment type="caution">
    <text evidence="11">The sequence shown here is derived from an EMBL/GenBank/DDBJ whole genome shotgun (WGS) entry which is preliminary data.</text>
</comment>
<dbReference type="Pfam" id="PF00698">
    <property type="entry name" value="Acyl_transf_1"/>
    <property type="match status" value="1"/>
</dbReference>
<dbReference type="Pfam" id="PF02801">
    <property type="entry name" value="Ketoacyl-synt_C"/>
    <property type="match status" value="2"/>
</dbReference>
<dbReference type="InterPro" id="IPR014030">
    <property type="entry name" value="Ketoacyl_synth_N"/>
</dbReference>
<feature type="active site" description="Proton acceptor; for dehydratase activity" evidence="6">
    <location>
        <position position="998"/>
    </location>
</feature>
<feature type="active site" description="Proton donor; for dehydratase activity" evidence="6">
    <location>
        <position position="1180"/>
    </location>
</feature>
<dbReference type="PROSITE" id="PS00606">
    <property type="entry name" value="KS3_1"/>
    <property type="match status" value="1"/>
</dbReference>
<evidence type="ECO:0000259" key="9">
    <source>
        <dbReference type="PROSITE" id="PS52004"/>
    </source>
</evidence>
<dbReference type="Gene3D" id="3.10.129.110">
    <property type="entry name" value="Polyketide synthase dehydratase"/>
    <property type="match status" value="1"/>
</dbReference>
<dbReference type="SMART" id="SM00826">
    <property type="entry name" value="PKS_DH"/>
    <property type="match status" value="1"/>
</dbReference>
<dbReference type="SMART" id="SM00825">
    <property type="entry name" value="PKS_KS"/>
    <property type="match status" value="1"/>
</dbReference>
<dbReference type="InterPro" id="IPR016039">
    <property type="entry name" value="Thiolase-like"/>
</dbReference>
<dbReference type="Pfam" id="PF00109">
    <property type="entry name" value="ketoacyl-synt"/>
    <property type="match status" value="1"/>
</dbReference>
<dbReference type="InterPro" id="IPR016035">
    <property type="entry name" value="Acyl_Trfase/lysoPLipase"/>
</dbReference>
<keyword evidence="4" id="KW-0808">Transferase</keyword>
<evidence type="ECO:0000256" key="2">
    <source>
        <dbReference type="ARBA" id="ARBA00022553"/>
    </source>
</evidence>
<evidence type="ECO:0000256" key="5">
    <source>
        <dbReference type="ARBA" id="ARBA00023268"/>
    </source>
</evidence>
<feature type="domain" description="Ketosynthase family 3 (KS3)" evidence="9">
    <location>
        <begin position="3"/>
        <end position="459"/>
    </location>
</feature>
<proteinExistence type="predicted"/>
<dbReference type="InterPro" id="IPR042104">
    <property type="entry name" value="PKS_dehydratase_sf"/>
</dbReference>
<keyword evidence="5" id="KW-0511">Multifunctional enzyme</keyword>
<dbReference type="PANTHER" id="PTHR43775:SF48">
    <property type="entry name" value="HIGHLY REDUCING POLYKETIDE SYNTHASE SDGA"/>
    <property type="match status" value="1"/>
</dbReference>
<evidence type="ECO:0000256" key="3">
    <source>
        <dbReference type="ARBA" id="ARBA00022603"/>
    </source>
</evidence>
<feature type="compositionally biased region" description="Polar residues" evidence="7">
    <location>
        <begin position="341"/>
        <end position="350"/>
    </location>
</feature>
<dbReference type="InterPro" id="IPR050091">
    <property type="entry name" value="PKS_NRPS_Biosynth_Enz"/>
</dbReference>
<dbReference type="SUPFAM" id="SSF53901">
    <property type="entry name" value="Thiolase-like"/>
    <property type="match status" value="1"/>
</dbReference>
<dbReference type="InterPro" id="IPR006162">
    <property type="entry name" value="Ppantetheine_attach_site"/>
</dbReference>
<evidence type="ECO:0000259" key="10">
    <source>
        <dbReference type="PROSITE" id="PS52019"/>
    </source>
</evidence>
<dbReference type="SUPFAM" id="SSF55048">
    <property type="entry name" value="Probable ACP-binding domain of malonyl-CoA ACP transacylase"/>
    <property type="match status" value="1"/>
</dbReference>
<dbReference type="SUPFAM" id="SSF52151">
    <property type="entry name" value="FabD/lysophospholipase-like"/>
    <property type="match status" value="1"/>
</dbReference>
<feature type="region of interest" description="C-terminal hotdog fold" evidence="6">
    <location>
        <begin position="1114"/>
        <end position="1276"/>
    </location>
</feature>
<dbReference type="SUPFAM" id="SSF51735">
    <property type="entry name" value="NAD(P)-binding Rossmann-fold domains"/>
    <property type="match status" value="1"/>
</dbReference>
<dbReference type="InterPro" id="IPR036736">
    <property type="entry name" value="ACP-like_sf"/>
</dbReference>
<dbReference type="Gene3D" id="3.40.50.720">
    <property type="entry name" value="NAD(P)-binding Rossmann-like Domain"/>
    <property type="match status" value="1"/>
</dbReference>
<dbReference type="Pfam" id="PF00550">
    <property type="entry name" value="PP-binding"/>
    <property type="match status" value="1"/>
</dbReference>
<dbReference type="InterPro" id="IPR032821">
    <property type="entry name" value="PKS_assoc"/>
</dbReference>
<dbReference type="InterPro" id="IPR014031">
    <property type="entry name" value="Ketoacyl_synth_C"/>
</dbReference>
<feature type="domain" description="PKS/mFAS DH" evidence="10">
    <location>
        <begin position="966"/>
        <end position="1276"/>
    </location>
</feature>
<dbReference type="InterPro" id="IPR014043">
    <property type="entry name" value="Acyl_transferase_dom"/>
</dbReference>
<evidence type="ECO:0000256" key="6">
    <source>
        <dbReference type="PROSITE-ProRule" id="PRU01363"/>
    </source>
</evidence>
<dbReference type="Gene3D" id="3.40.50.150">
    <property type="entry name" value="Vaccinia Virus protein VP39"/>
    <property type="match status" value="1"/>
</dbReference>
<dbReference type="PANTHER" id="PTHR43775">
    <property type="entry name" value="FATTY ACID SYNTHASE"/>
    <property type="match status" value="1"/>
</dbReference>
<keyword evidence="3" id="KW-0489">Methyltransferase</keyword>
<dbReference type="InterPro" id="IPR049551">
    <property type="entry name" value="PKS_DH_C"/>
</dbReference>
<dbReference type="InterPro" id="IPR020806">
    <property type="entry name" value="PKS_PP-bd"/>
</dbReference>
<dbReference type="InterPro" id="IPR057326">
    <property type="entry name" value="KR_dom"/>
</dbReference>
<dbReference type="SUPFAM" id="SSF53335">
    <property type="entry name" value="S-adenosyl-L-methionine-dependent methyltransferases"/>
    <property type="match status" value="1"/>
</dbReference>
<dbReference type="InterPro" id="IPR013217">
    <property type="entry name" value="Methyltransf_12"/>
</dbReference>
<dbReference type="SMART" id="SM00822">
    <property type="entry name" value="PKS_KR"/>
    <property type="match status" value="1"/>
</dbReference>
<dbReference type="PROSITE" id="PS50075">
    <property type="entry name" value="CARRIER"/>
    <property type="match status" value="1"/>
</dbReference>
<dbReference type="Pfam" id="PF21089">
    <property type="entry name" value="PKS_DH_N"/>
    <property type="match status" value="1"/>
</dbReference>
<dbReference type="SMART" id="SM00827">
    <property type="entry name" value="PKS_AT"/>
    <property type="match status" value="1"/>
</dbReference>
<evidence type="ECO:0000256" key="4">
    <source>
        <dbReference type="ARBA" id="ARBA00022679"/>
    </source>
</evidence>
<name>A0ABR4J3S4_9EURO</name>
<feature type="domain" description="Carrier" evidence="8">
    <location>
        <begin position="2401"/>
        <end position="2483"/>
    </location>
</feature>
<sequence length="2503" mass="272034">MAMEPIAIVGTSCRFPGGATSQSRLWDLLKEPRDVASAPPPSRFDGSSFYHQDANHPGTTNAQQAYYLSEDPRLFDGPFFHISASEAGAMDPQQRQLLETVFESVEAAGMRLDQLQGSNTGVFCGVMGADWGELLALDHQGSPRHSATGTARSILANRISYFFDWHGPSTTVDTACSSSLVALHQAVTALQQHECPVAIAAGTNLMLSPYFFITTAKMTMLSPEGRSRMWDANANGYARGEGVASLVLKRLRDAVADGDPIECVIRATGVNQDGRTLGLTMPSAVAQQRLIETTYARAGLDPRNPWDRCQFFEAHGTGTAAGDPQEASAIHHTFFGPPASGGQTNGQPEGTNGEADPTNGVPEGPDILHVGSIKTVIGHTEGVAGLAGIIKASLSMQNRLIAPNMLFEKMNPVLEPYASHLKVPTKATPWPALPEDVPRRVSVNSFGFGGTNAHAILESYEPPKVTNGIHQKIPPPPPGLLPFVFSAAALESLPAVLRGYERFLRENPLVNPVDFAATLLHRRSHLKYRLALTAATVDDLISKIGVTLEDSNQQPLSFTTPQRAGRQVIAIFTGQGAQWPQMGHDIISSCPMALEWLQEMQASLDSLPAKYRPTFSMLEEFSNASADLTRASLSQPLCTALQVILVRCMWALGVSFKAVVGHSSGEIAAAYAAGFLAAGDAIRIAYLRGLVASQAGAKNGQHGAMLAAGITTAEATEICEDEDFKGRVSLAASNAPASVTLSGDADAIQELEEELKKENRFVRALRVDTAYHSHHMYACAPAYKEALDACQIQVQGATATNTQWYSSVYPGVPMNTTGHKGCLGGEYWVENMVSPVSFSQALGAVVNAIGEPDMVLELGPHPALKGPAQQVLAAALPGGGGSDVPYLGPVYRGSNGLQGIASVIGEIWAHFGVDAIDITVYGRLFNPAWHPELVKGLPNYPFNHTTAYSAHKRMIKEHLHNRGPPNPLLGSLEPSSGEGEWRWRNYLRQESLPWLNDHRVQSQMVFPGTGYICMALEAAGVVAGGRTMSLVKVEDFIIHHGIVLPEDNPTGVETLLRLSDVHESKADSTTTGVFQIDACTGESLQLRASGRLTIDWGAPDTNSLGSYHADPPGMHALDVDRFYEFLSKLGYSYTGPFREIQALHRQKDLAFARLSNVMVATEHHDGPSSCSMLLHPAVLDTTLQVAFATLGAPDDGEVFTLLVPTRMESIVINPAFFCGLAGAKAAAGSTLLATAALSKSSADGISSHIDLFSEQGECLVQITEAEITPLQQPLEDRRPFSRIALGPVTPYLNPIGSRKMPESALLIERSTLLYLKFVQEELTAEDRKGLDLHRASIVSWIDHVLELVRDGRHAYLRPEWLDATREDLDNIVQQTTGHAEAESTAIVFANLVGFIRGEKSLLEELRRNDTLTRFYESNIEMELINDILGEYTSQIIFRFPRMKILEIGAGTGSATRAILNRIGTSFHSYTFTDISVAFFEDAKATLAAYEDRMIYKALDIEQDPIEQGFGEHSYDLIVASNVLHATKFMKRTMERVRCLLKPGGYLVMQETTNSEPLTSGFTVCGFEGWWAGRDDGRIWGPMVSVPAWDRILRDTGFSGVDTYTCPWDNPSYSLCSAIVSQAMDTRLQLLREPLAPYLLILGGTMTWAKNLVAELAELLTPRFSRIIHAASLDSPELTKLSDDRGVTILSLADLWWSWLTHLTEDRLRSMQRLIALADKVLWVTVGLERDIPQYGLSRGWLKSIAQENTRSRYQYLNIATREETTESLLATTLMRLVYTDLPNDYKFSNCVHSTELELWYRNGTMQIGRLHEDDATNDRYVASRRHLAREVNLADTTVSVGPSSNGLYVAQLAGSKPQWTDGSGAGYIQLRTRYSTAHALPITKDCFLHLVIGEEEADPGVRLLALADRHASSIRVPRAWTWKVPAEVPTEGVASFLKVLADIAVAGFLVQETAVNSTLLIHEATDVFRAAVRTQATGASITPHFTTMKTTSSSPPDGVYALPPRASPRALLRLIPRNISVAACLSVEQGQENLISHHLKAAVPNGVRCFTGGSIYQRSARFAESNRQDPGLLLIERLKGTAGLAVQLAANSEPVEIVDLTDLPTKSIALGCVVNWERCPRVSAEIQPPGSLVKLSANKTYLLAGMAGDTGQSIASWMVSKGARRKKKRLTLCLRDLTNRQSVMNVFSSIQEHLPPFGGVLNGALILEDIEFLQTSLGAIQRVMGAKVQGTLLLDEVCGPNVDLDFFIVLGSMVGVFGNGKQSAYASATCFQSNLIHNRRSRGLVGSIVHLGVVNGMGTMNRLGSDFRDHVLTTSGSLLLSERDIDRFLAEAILAGHPESAYTAESVAGMVPIKPQETTLEYSWDQSPLFWGYLDYCVSSGQKQSDVAVSGSARSQLETATTREQIADIITASVTSKIRSKFSLASDYILTPDIPLRELGMDSLVAVDLRRWFIKDLGVEIPLLQILNGDSIGDLTSEAVSILASSLISTVSEDEAIEVAGAA</sequence>
<keyword evidence="12" id="KW-1185">Reference proteome</keyword>
<dbReference type="Pfam" id="PF16197">
    <property type="entry name" value="KAsynt_C_assoc"/>
    <property type="match status" value="1"/>
</dbReference>
<evidence type="ECO:0000256" key="7">
    <source>
        <dbReference type="SAM" id="MobiDB-lite"/>
    </source>
</evidence>
<dbReference type="CDD" id="cd00833">
    <property type="entry name" value="PKS"/>
    <property type="match status" value="1"/>
</dbReference>
<dbReference type="InterPro" id="IPR018201">
    <property type="entry name" value="Ketoacyl_synth_AS"/>
</dbReference>
<feature type="region of interest" description="Disordered" evidence="7">
    <location>
        <begin position="331"/>
        <end position="360"/>
    </location>
</feature>
<dbReference type="EMBL" id="JBFXLU010000216">
    <property type="protein sequence ID" value="KAL2834693.1"/>
    <property type="molecule type" value="Genomic_DNA"/>
</dbReference>
<dbReference type="InterPro" id="IPR020807">
    <property type="entry name" value="PKS_DH"/>
</dbReference>
<keyword evidence="2" id="KW-0597">Phosphoprotein</keyword>
<accession>A0ABR4J3S4</accession>
<dbReference type="PROSITE" id="PS00012">
    <property type="entry name" value="PHOSPHOPANTETHEINE"/>
    <property type="match status" value="1"/>
</dbReference>
<organism evidence="11 12">
    <name type="scientific">Aspergillus pseudoustus</name>
    <dbReference type="NCBI Taxonomy" id="1810923"/>
    <lineage>
        <taxon>Eukaryota</taxon>
        <taxon>Fungi</taxon>
        <taxon>Dikarya</taxon>
        <taxon>Ascomycota</taxon>
        <taxon>Pezizomycotina</taxon>
        <taxon>Eurotiomycetes</taxon>
        <taxon>Eurotiomycetidae</taxon>
        <taxon>Eurotiales</taxon>
        <taxon>Aspergillaceae</taxon>
        <taxon>Aspergillus</taxon>
        <taxon>Aspergillus subgen. Nidulantes</taxon>
    </lineage>
</organism>
<dbReference type="Pfam" id="PF08242">
    <property type="entry name" value="Methyltransf_12"/>
    <property type="match status" value="1"/>
</dbReference>
<dbReference type="InterPro" id="IPR009081">
    <property type="entry name" value="PP-bd_ACP"/>
</dbReference>
<dbReference type="InterPro" id="IPR013968">
    <property type="entry name" value="PKS_KR"/>
</dbReference>
<evidence type="ECO:0000313" key="12">
    <source>
        <dbReference type="Proteomes" id="UP001610446"/>
    </source>
</evidence>
<gene>
    <name evidence="11" type="ORF">BJY01DRAFT_259424</name>
</gene>
<evidence type="ECO:0008006" key="13">
    <source>
        <dbReference type="Google" id="ProtNLM"/>
    </source>
</evidence>
<dbReference type="Proteomes" id="UP001610446">
    <property type="component" value="Unassembled WGS sequence"/>
</dbReference>
<dbReference type="SMART" id="SM00823">
    <property type="entry name" value="PKS_PP"/>
    <property type="match status" value="1"/>
</dbReference>
<dbReference type="InterPro" id="IPR001227">
    <property type="entry name" value="Ac_transferase_dom_sf"/>
</dbReference>
<dbReference type="Gene3D" id="3.40.366.10">
    <property type="entry name" value="Malonyl-Coenzyme A Acyl Carrier Protein, domain 2"/>
    <property type="match status" value="1"/>
</dbReference>